<reference evidence="16" key="1">
    <citation type="submission" date="2018-08" db="EMBL/GenBank/DDBJ databases">
        <authorList>
            <person name="Rodrigo-Torres L."/>
            <person name="Arahal R. D."/>
            <person name="Lucena T."/>
        </authorList>
    </citation>
    <scope>NUCLEOTIDE SEQUENCE [LARGE SCALE GENOMIC DNA]</scope>
    <source>
        <strain evidence="16">CECT 7235</strain>
    </source>
</reference>
<evidence type="ECO:0000256" key="2">
    <source>
        <dbReference type="ARBA" id="ARBA00018370"/>
    </source>
</evidence>
<dbReference type="GO" id="GO:0003755">
    <property type="term" value="F:peptidyl-prolyl cis-trans isomerase activity"/>
    <property type="evidence" value="ECO:0007669"/>
    <property type="project" value="InterPro"/>
</dbReference>
<sequence length="615" mass="67023">MSSNKNSTGKKLGAGLLMGLLALSLLGFGVEGFGTARQTIGTVGSRDITADEYARTLRNDMQALQGQLGQPVTMEQARLFGLDQRALEQLIDRAALDTEAERLGVSVGDPTVQAEILAIPNFQGLNGGFDRESYRFALENAGLSESEFETSIREEIARSILQLAAVGGASAPDGLVDPLLNYQAQTRDFTMVTLGPDDLETPVGQPDDGALTAYYEDNLDRYTLPAGKRLDYAWITPEMLLDTLEVDEDELREAYEARSAQYRQPERRLVERLIMPDMTAAEDAIARINAGETTFEEVVEARGLSLEDTDLGDVTQDALDAAGNAVFALSEPGMAGPVETSLGPAIFRMNAILAARETPFEDAREELRDEVALDRARRILGDNLDLYEDLLAGGATVTQLADETEMQAGQIDWRPDTQSGIAAYEEFRDAARAVEAGDFAEITILEDGGMFALELVEEIPAAPRPLDEIRTQVVRDWQTEEIQSRLQAQADDLIAEVNSGTAIDALGLDSLRFADLSRSDPVPDLPRAVLTRAFELNTGALDTVANGAQVYLVQLHDVAAPAPDEDSTQQIRSALETQITQSYTQDLFGYFGSALRQNMQIQINQPMIDAVQQSF</sequence>
<dbReference type="InterPro" id="IPR000297">
    <property type="entry name" value="PPIase_PpiC"/>
</dbReference>
<comment type="subcellular location">
    <subcellularLocation>
        <location evidence="1">Cell inner membrane</location>
        <topology evidence="1">Single-pass type II membrane protein</topology>
        <orientation evidence="1">Periplasmic side</orientation>
    </subcellularLocation>
</comment>
<dbReference type="AlphaFoldDB" id="A0A3B0MP98"/>
<proteinExistence type="inferred from homology"/>
<evidence type="ECO:0000256" key="6">
    <source>
        <dbReference type="ARBA" id="ARBA00022989"/>
    </source>
</evidence>
<gene>
    <name evidence="15" type="primary">ppiD</name>
    <name evidence="15" type="ORF">ROE7235_01195</name>
</gene>
<dbReference type="SUPFAM" id="SSF54534">
    <property type="entry name" value="FKBP-like"/>
    <property type="match status" value="1"/>
</dbReference>
<evidence type="ECO:0000313" key="16">
    <source>
        <dbReference type="Proteomes" id="UP000272908"/>
    </source>
</evidence>
<keyword evidence="6" id="KW-1133">Transmembrane helix</keyword>
<accession>A0A3B0MP98</accession>
<dbReference type="InterPro" id="IPR052029">
    <property type="entry name" value="PpiD_chaperone"/>
</dbReference>
<keyword evidence="16" id="KW-1185">Reference proteome</keyword>
<feature type="domain" description="PpiC" evidence="14">
    <location>
        <begin position="246"/>
        <end position="365"/>
    </location>
</feature>
<keyword evidence="5" id="KW-0812">Transmembrane</keyword>
<dbReference type="OrthoDB" id="9768393at2"/>
<keyword evidence="3" id="KW-1003">Cell membrane</keyword>
<dbReference type="SUPFAM" id="SSF109998">
    <property type="entry name" value="Triger factor/SurA peptide-binding domain-like"/>
    <property type="match status" value="1"/>
</dbReference>
<keyword evidence="7" id="KW-0472">Membrane</keyword>
<evidence type="ECO:0000256" key="10">
    <source>
        <dbReference type="ARBA" id="ARBA00031484"/>
    </source>
</evidence>
<protein>
    <recommendedName>
        <fullName evidence="2">Parvulin-like PPIase</fullName>
    </recommendedName>
    <alternativeName>
        <fullName evidence="9">Peptidyl-prolyl cis-trans isomerase plp</fullName>
    </alternativeName>
    <alternativeName>
        <fullName evidence="12">Periplasmic chaperone PpiD</fullName>
    </alternativeName>
    <alternativeName>
        <fullName evidence="13">Periplasmic folding chaperone</fullName>
    </alternativeName>
    <alternativeName>
        <fullName evidence="10">Rotamase plp</fullName>
    </alternativeName>
</protein>
<organism evidence="15 16">
    <name type="scientific">Roseinatronobacter ekhonensis</name>
    <dbReference type="NCBI Taxonomy" id="254356"/>
    <lineage>
        <taxon>Bacteria</taxon>
        <taxon>Pseudomonadati</taxon>
        <taxon>Pseudomonadota</taxon>
        <taxon>Alphaproteobacteria</taxon>
        <taxon>Rhodobacterales</taxon>
        <taxon>Paracoccaceae</taxon>
        <taxon>Roseinatronobacter</taxon>
    </lineage>
</organism>
<keyword evidence="15" id="KW-0413">Isomerase</keyword>
<name>A0A3B0MP98_9RHOB</name>
<dbReference type="GO" id="GO:0005886">
    <property type="term" value="C:plasma membrane"/>
    <property type="evidence" value="ECO:0007669"/>
    <property type="project" value="UniProtKB-SubCell"/>
</dbReference>
<evidence type="ECO:0000256" key="7">
    <source>
        <dbReference type="ARBA" id="ARBA00023136"/>
    </source>
</evidence>
<keyword evidence="8" id="KW-0143">Chaperone</keyword>
<evidence type="ECO:0000256" key="4">
    <source>
        <dbReference type="ARBA" id="ARBA00022519"/>
    </source>
</evidence>
<evidence type="ECO:0000256" key="13">
    <source>
        <dbReference type="ARBA" id="ARBA00042775"/>
    </source>
</evidence>
<dbReference type="Pfam" id="PF13624">
    <property type="entry name" value="SurA_N_3"/>
    <property type="match status" value="1"/>
</dbReference>
<dbReference type="Proteomes" id="UP000272908">
    <property type="component" value="Unassembled WGS sequence"/>
</dbReference>
<comment type="similarity">
    <text evidence="11">Belongs to the PpiD chaperone family.</text>
</comment>
<evidence type="ECO:0000256" key="9">
    <source>
        <dbReference type="ARBA" id="ARBA00030642"/>
    </source>
</evidence>
<evidence type="ECO:0000256" key="8">
    <source>
        <dbReference type="ARBA" id="ARBA00023186"/>
    </source>
</evidence>
<evidence type="ECO:0000256" key="1">
    <source>
        <dbReference type="ARBA" id="ARBA00004382"/>
    </source>
</evidence>
<dbReference type="InterPro" id="IPR027304">
    <property type="entry name" value="Trigger_fact/SurA_dom_sf"/>
</dbReference>
<evidence type="ECO:0000256" key="5">
    <source>
        <dbReference type="ARBA" id="ARBA00022692"/>
    </source>
</evidence>
<dbReference type="Gene3D" id="3.10.50.40">
    <property type="match status" value="1"/>
</dbReference>
<evidence type="ECO:0000256" key="11">
    <source>
        <dbReference type="ARBA" id="ARBA00038408"/>
    </source>
</evidence>
<evidence type="ECO:0000313" key="15">
    <source>
        <dbReference type="EMBL" id="SUZ31449.1"/>
    </source>
</evidence>
<dbReference type="RefSeq" id="WP_121093733.1">
    <property type="nucleotide sequence ID" value="NZ_UIHC01000008.1"/>
</dbReference>
<dbReference type="Gene3D" id="1.10.4030.10">
    <property type="entry name" value="Porin chaperone SurA, peptide-binding domain"/>
    <property type="match status" value="1"/>
</dbReference>
<evidence type="ECO:0000256" key="3">
    <source>
        <dbReference type="ARBA" id="ARBA00022475"/>
    </source>
</evidence>
<dbReference type="Pfam" id="PF13145">
    <property type="entry name" value="Rotamase_2"/>
    <property type="match status" value="1"/>
</dbReference>
<dbReference type="PANTHER" id="PTHR47529:SF1">
    <property type="entry name" value="PERIPLASMIC CHAPERONE PPID"/>
    <property type="match status" value="1"/>
</dbReference>
<evidence type="ECO:0000256" key="12">
    <source>
        <dbReference type="ARBA" id="ARBA00040743"/>
    </source>
</evidence>
<dbReference type="EMBL" id="UIHC01000008">
    <property type="protein sequence ID" value="SUZ31449.1"/>
    <property type="molecule type" value="Genomic_DNA"/>
</dbReference>
<keyword evidence="4" id="KW-0997">Cell inner membrane</keyword>
<dbReference type="InterPro" id="IPR046357">
    <property type="entry name" value="PPIase_dom_sf"/>
</dbReference>
<evidence type="ECO:0000259" key="14">
    <source>
        <dbReference type="Pfam" id="PF13145"/>
    </source>
</evidence>
<dbReference type="PANTHER" id="PTHR47529">
    <property type="entry name" value="PEPTIDYL-PROLYL CIS-TRANS ISOMERASE D"/>
    <property type="match status" value="1"/>
</dbReference>